<dbReference type="InterPro" id="IPR036412">
    <property type="entry name" value="HAD-like_sf"/>
</dbReference>
<evidence type="ECO:0000313" key="4">
    <source>
        <dbReference type="EMBL" id="GLT19021.1"/>
    </source>
</evidence>
<dbReference type="Gene3D" id="3.40.50.1000">
    <property type="entry name" value="HAD superfamily/HAD-like"/>
    <property type="match status" value="1"/>
</dbReference>
<dbReference type="Proteomes" id="UP001157138">
    <property type="component" value="Unassembled WGS sequence"/>
</dbReference>
<gene>
    <name evidence="4" type="ORF">GCM10007938_28030</name>
</gene>
<dbReference type="NCBIfam" id="TIGR01549">
    <property type="entry name" value="HAD-SF-IA-v1"/>
    <property type="match status" value="1"/>
</dbReference>
<dbReference type="EMBL" id="BSPW01000063">
    <property type="protein sequence ID" value="GLT19021.1"/>
    <property type="molecule type" value="Genomic_DNA"/>
</dbReference>
<evidence type="ECO:0000256" key="1">
    <source>
        <dbReference type="ARBA" id="ARBA00001946"/>
    </source>
</evidence>
<dbReference type="RefSeq" id="WP_284192892.1">
    <property type="nucleotide sequence ID" value="NZ_BSPW01000063.1"/>
</dbReference>
<evidence type="ECO:0000313" key="5">
    <source>
        <dbReference type="Proteomes" id="UP001157138"/>
    </source>
</evidence>
<protein>
    <submittedName>
        <fullName evidence="4">2-haloalkanoic acid dehalogenase</fullName>
    </submittedName>
</protein>
<dbReference type="PRINTS" id="PR00413">
    <property type="entry name" value="HADHALOGNASE"/>
</dbReference>
<name>A0ABQ6F2B1_9VIBR</name>
<reference evidence="5" key="1">
    <citation type="journal article" date="2019" name="Int. J. Syst. Evol. Microbiol.">
        <title>The Global Catalogue of Microorganisms (GCM) 10K type strain sequencing project: providing services to taxonomists for standard genome sequencing and annotation.</title>
        <authorList>
            <consortium name="The Broad Institute Genomics Platform"/>
            <consortium name="The Broad Institute Genome Sequencing Center for Infectious Disease"/>
            <person name="Wu L."/>
            <person name="Ma J."/>
        </authorList>
    </citation>
    <scope>NUCLEOTIDE SEQUENCE [LARGE SCALE GENOMIC DNA]</scope>
    <source>
        <strain evidence="5">NBRC 108723</strain>
    </source>
</reference>
<dbReference type="PANTHER" id="PTHR46470:SF4">
    <property type="entry name" value="5-AMINO-6-(5-PHOSPHO-D-RIBITYLAMINO)URACIL PHOSPHATASE YIGB"/>
    <property type="match status" value="1"/>
</dbReference>
<keyword evidence="5" id="KW-1185">Reference proteome</keyword>
<dbReference type="NCBIfam" id="NF008018">
    <property type="entry name" value="PRK10748.1"/>
    <property type="match status" value="1"/>
</dbReference>
<dbReference type="Pfam" id="PF00702">
    <property type="entry name" value="Hydrolase"/>
    <property type="match status" value="1"/>
</dbReference>
<dbReference type="InterPro" id="IPR051400">
    <property type="entry name" value="HAD-like_hydrolase"/>
</dbReference>
<comment type="cofactor">
    <cofactor evidence="1">
        <name>Mg(2+)</name>
        <dbReference type="ChEBI" id="CHEBI:18420"/>
    </cofactor>
</comment>
<comment type="caution">
    <text evidence="4">The sequence shown here is derived from an EMBL/GenBank/DDBJ whole genome shotgun (WGS) entry which is preliminary data.</text>
</comment>
<proteinExistence type="predicted"/>
<dbReference type="SFLD" id="SFLDS00003">
    <property type="entry name" value="Haloacid_Dehalogenase"/>
    <property type="match status" value="1"/>
</dbReference>
<dbReference type="SFLD" id="SFLDG01129">
    <property type="entry name" value="C1.5:_HAD__Beta-PGM__Phosphata"/>
    <property type="match status" value="1"/>
</dbReference>
<keyword evidence="3" id="KW-0460">Magnesium</keyword>
<dbReference type="InterPro" id="IPR006439">
    <property type="entry name" value="HAD-SF_hydro_IA"/>
</dbReference>
<sequence length="243" mass="28233">MKFFRPFHAIEAMTFDLDDTLYDNRPVIRRLETEFTAWLYKYHPISATQPMSWWRQLKKELLRQDGWLANDLTLWRYKQIELGLYRLGYEKWQAQQAADDAMEQVRHLRSDFHIPQQTHQVLEVLAKQMPLVAITNGNVDVERIGLARYFTLILKSGQDGYAKPHRQMFDKAVDYLQLPSYKVLHVGDHLSSDVQGAKDSGLQACWFNDQSVLLNRHPCARVLPDVEVSNLGELVVLANIGAH</sequence>
<dbReference type="InterPro" id="IPR023214">
    <property type="entry name" value="HAD_sf"/>
</dbReference>
<dbReference type="PANTHER" id="PTHR46470">
    <property type="entry name" value="N-ACYLNEURAMINATE-9-PHOSPHATASE"/>
    <property type="match status" value="1"/>
</dbReference>
<dbReference type="Gene3D" id="1.20.120.1600">
    <property type="match status" value="1"/>
</dbReference>
<accession>A0ABQ6F2B1</accession>
<dbReference type="SUPFAM" id="SSF56784">
    <property type="entry name" value="HAD-like"/>
    <property type="match status" value="1"/>
</dbReference>
<evidence type="ECO:0000256" key="3">
    <source>
        <dbReference type="ARBA" id="ARBA00022842"/>
    </source>
</evidence>
<organism evidence="4 5">
    <name type="scientific">Vibrio zhanjiangensis</name>
    <dbReference type="NCBI Taxonomy" id="1046128"/>
    <lineage>
        <taxon>Bacteria</taxon>
        <taxon>Pseudomonadati</taxon>
        <taxon>Pseudomonadota</taxon>
        <taxon>Gammaproteobacteria</taxon>
        <taxon>Vibrionales</taxon>
        <taxon>Vibrionaceae</taxon>
        <taxon>Vibrio</taxon>
    </lineage>
</organism>
<keyword evidence="2" id="KW-0378">Hydrolase</keyword>
<evidence type="ECO:0000256" key="2">
    <source>
        <dbReference type="ARBA" id="ARBA00022801"/>
    </source>
</evidence>